<dbReference type="OrthoDB" id="10258445at2759"/>
<sequence length="111" mass="13444">MTNIHRSEVIRLYKTLLYMGRDYPLGYPYFRDRCHRAFAKNREERDATKVATLLRHGHFVVAEMEALYFLKKYRTMKRRYYPEEQVDAQIDAKLKNIRDLEPDDGKKNKNL</sequence>
<protein>
    <submittedName>
        <fullName evidence="2">LYR motif-containing protein 5</fullName>
    </submittedName>
</protein>
<reference evidence="2 3" key="1">
    <citation type="submission" date="2015-12" db="EMBL/GenBank/DDBJ databases">
        <title>The genome of Folsomia candida.</title>
        <authorList>
            <person name="Faddeeva A."/>
            <person name="Derks M.F."/>
            <person name="Anvar Y."/>
            <person name="Smit S."/>
            <person name="Van Straalen N."/>
            <person name="Roelofs D."/>
        </authorList>
    </citation>
    <scope>NUCLEOTIDE SEQUENCE [LARGE SCALE GENOMIC DNA]</scope>
    <source>
        <strain evidence="2 3">VU population</strain>
        <tissue evidence="2">Whole body</tissue>
    </source>
</reference>
<dbReference type="InterPro" id="IPR052000">
    <property type="entry name" value="ETFRF1"/>
</dbReference>
<dbReference type="PANTHER" id="PTHR21024:SF0">
    <property type="entry name" value="ELECTRON TRANSFER FLAVOPROTEIN REGULATORY FACTOR 1"/>
    <property type="match status" value="1"/>
</dbReference>
<name>A0A226CW98_FOLCA</name>
<evidence type="ECO:0000256" key="1">
    <source>
        <dbReference type="ARBA" id="ARBA00009508"/>
    </source>
</evidence>
<dbReference type="EMBL" id="LNIX01000061">
    <property type="protein sequence ID" value="OXA37253.1"/>
    <property type="molecule type" value="Genomic_DNA"/>
</dbReference>
<keyword evidence="3" id="KW-1185">Reference proteome</keyword>
<organism evidence="2 3">
    <name type="scientific">Folsomia candida</name>
    <name type="common">Springtail</name>
    <dbReference type="NCBI Taxonomy" id="158441"/>
    <lineage>
        <taxon>Eukaryota</taxon>
        <taxon>Metazoa</taxon>
        <taxon>Ecdysozoa</taxon>
        <taxon>Arthropoda</taxon>
        <taxon>Hexapoda</taxon>
        <taxon>Collembola</taxon>
        <taxon>Entomobryomorpha</taxon>
        <taxon>Isotomoidea</taxon>
        <taxon>Isotomidae</taxon>
        <taxon>Proisotominae</taxon>
        <taxon>Folsomia</taxon>
    </lineage>
</organism>
<comment type="similarity">
    <text evidence="1">Belongs to the complex I LYR family.</text>
</comment>
<dbReference type="CDD" id="cd20265">
    <property type="entry name" value="Complex1_LYR_ETFRF1_LYRM5"/>
    <property type="match status" value="1"/>
</dbReference>
<dbReference type="Pfam" id="PF13233">
    <property type="entry name" value="Complex1_LYR_2"/>
    <property type="match status" value="1"/>
</dbReference>
<dbReference type="OMA" id="RAMNQRY"/>
<gene>
    <name evidence="2" type="ORF">Fcan01_27970</name>
</gene>
<evidence type="ECO:0000313" key="2">
    <source>
        <dbReference type="EMBL" id="OXA37253.1"/>
    </source>
</evidence>
<dbReference type="GO" id="GO:0005739">
    <property type="term" value="C:mitochondrion"/>
    <property type="evidence" value="ECO:0007669"/>
    <property type="project" value="TreeGrafter"/>
</dbReference>
<dbReference type="GO" id="GO:0022904">
    <property type="term" value="P:respiratory electron transport chain"/>
    <property type="evidence" value="ECO:0007669"/>
    <property type="project" value="TreeGrafter"/>
</dbReference>
<dbReference type="InterPro" id="IPR045296">
    <property type="entry name" value="Complex1_LYR_ETFRF1_LYRM5"/>
</dbReference>
<dbReference type="GO" id="GO:0090324">
    <property type="term" value="P:negative regulation of oxidative phosphorylation"/>
    <property type="evidence" value="ECO:0007669"/>
    <property type="project" value="InterPro"/>
</dbReference>
<evidence type="ECO:0000313" key="3">
    <source>
        <dbReference type="Proteomes" id="UP000198287"/>
    </source>
</evidence>
<dbReference type="STRING" id="158441.A0A226CW98"/>
<accession>A0A226CW98</accession>
<comment type="caution">
    <text evidence="2">The sequence shown here is derived from an EMBL/GenBank/DDBJ whole genome shotgun (WGS) entry which is preliminary data.</text>
</comment>
<dbReference type="Proteomes" id="UP000198287">
    <property type="component" value="Unassembled WGS sequence"/>
</dbReference>
<dbReference type="AlphaFoldDB" id="A0A226CW98"/>
<dbReference type="PANTHER" id="PTHR21024">
    <property type="entry name" value="GROWTH HORMONE-INDUCIBLE SOLUBLE PROTEIN-RELATED"/>
    <property type="match status" value="1"/>
</dbReference>
<proteinExistence type="inferred from homology"/>